<dbReference type="EMBL" id="AP011891">
    <property type="protein sequence ID" value="BAJ49348.1"/>
    <property type="molecule type" value="Genomic_DNA"/>
</dbReference>
<dbReference type="CDD" id="cd15482">
    <property type="entry name" value="Sialidase_non-viral"/>
    <property type="match status" value="1"/>
</dbReference>
<dbReference type="InterPro" id="IPR015943">
    <property type="entry name" value="WD40/YVTN_repeat-like_dom_sf"/>
</dbReference>
<feature type="compositionally biased region" description="Acidic residues" evidence="1">
    <location>
        <begin position="366"/>
        <end position="386"/>
    </location>
</feature>
<evidence type="ECO:0000256" key="1">
    <source>
        <dbReference type="SAM" id="MobiDB-lite"/>
    </source>
</evidence>
<evidence type="ECO:0008006" key="3">
    <source>
        <dbReference type="Google" id="ProtNLM"/>
    </source>
</evidence>
<sequence>MFAASPMQQPPPGGFPVDTILDKLSGDALFTIQAMRGVSQFSLGGKTITLPSAQQLDFSLLSNQPVGVSGYSENEPSIAVRPNNPSFVVAAMHYYGTPNCASFRSADGGMTWTGPTPLPLPSPPTGYVVWCSDPVVRYSPDGSKVYAAYMAIFCDPDDCDNTIYSHIVVSRSTNNGQSWGAPVIAIPGGSTRFPDKPWLDVHRFFPGGTTNNRVYVTTTVFTDTGCQIEFTSSTNGGTSFAPSQVIASSDGCDPVVQGSRPIGGRAVSSSTGYVLVCWYNSEDDGWLVGKFDIRCRTSSDYGLNWGSEVAAVDDMYSELTYWLGPSCSYHRWAGGMFPSIMIGPDGVAHMVFTADLTRPHPFDDGSGCDESGDEDGDNIDDEPGADEEAGDIFYVRSAGPPYTTWSRPHMVSDDYPGFAQGYPTVNVRVVDGVPIVFVAWMDHRVSSWTGYPNILYSIFASWTYPGRWGWWEPNVEISNVESMSDLWFIGDYIDSSTANTGTPFVHVIWTDRSDKTHIPDDVDDDPEDDVWTTRVKLP</sequence>
<reference evidence="2" key="2">
    <citation type="journal article" date="2011" name="Nucleic Acids Res.">
        <title>Insights into the evolution of Archaea and eukaryotic protein modifier systems revealed by the genome of a novel archaeal group.</title>
        <authorList>
            <person name="Nunoura T."/>
            <person name="Takaki Y."/>
            <person name="Kakuta J."/>
            <person name="Nishi S."/>
            <person name="Sugahara J."/>
            <person name="Kazama H."/>
            <person name="Chee G."/>
            <person name="Hattori M."/>
            <person name="Kanai A."/>
            <person name="Atomi H."/>
            <person name="Takai K."/>
            <person name="Takami H."/>
        </authorList>
    </citation>
    <scope>NUCLEOTIDE SEQUENCE</scope>
</reference>
<proteinExistence type="predicted"/>
<reference evidence="2" key="1">
    <citation type="journal article" date="2005" name="Environ. Microbiol.">
        <title>Genetic and functional properties of uncultivated thermophilic crenarchaeotes from a subsurface gold mine as revealed by analysis of genome fragments.</title>
        <authorList>
            <person name="Nunoura T."/>
            <person name="Hirayama H."/>
            <person name="Takami H."/>
            <person name="Oida H."/>
            <person name="Nishi S."/>
            <person name="Shimamura S."/>
            <person name="Suzuki Y."/>
            <person name="Inagaki F."/>
            <person name="Takai K."/>
            <person name="Nealson K.H."/>
            <person name="Horikoshi K."/>
        </authorList>
    </citation>
    <scope>NUCLEOTIDE SEQUENCE</scope>
</reference>
<accession>E6NAJ2</accession>
<dbReference type="InterPro" id="IPR036278">
    <property type="entry name" value="Sialidase_sf"/>
</dbReference>
<gene>
    <name evidence="2" type="ORF">HGMM_F01D06C15</name>
</gene>
<protein>
    <recommendedName>
        <fullName evidence="3">Exo-alpha-sialidase</fullName>
    </recommendedName>
</protein>
<dbReference type="SUPFAM" id="SSF50939">
    <property type="entry name" value="Sialidases"/>
    <property type="match status" value="1"/>
</dbReference>
<name>E6NAJ2_CALS0</name>
<dbReference type="AlphaFoldDB" id="E6NAJ2"/>
<evidence type="ECO:0000313" key="2">
    <source>
        <dbReference type="EMBL" id="BAJ49348.1"/>
    </source>
</evidence>
<feature type="region of interest" description="Disordered" evidence="1">
    <location>
        <begin position="363"/>
        <end position="386"/>
    </location>
</feature>
<organism evidence="2">
    <name type="scientific">Caldiarchaeum subterraneum</name>
    <dbReference type="NCBI Taxonomy" id="311458"/>
    <lineage>
        <taxon>Archaea</taxon>
        <taxon>Nitrososphaerota</taxon>
        <taxon>Candidatus Caldarchaeales</taxon>
        <taxon>Candidatus Caldarchaeaceae</taxon>
        <taxon>Candidatus Caldarchaeum</taxon>
    </lineage>
</organism>
<dbReference type="Gene3D" id="2.130.10.10">
    <property type="entry name" value="YVTN repeat-like/Quinoprotein amine dehydrogenase"/>
    <property type="match status" value="1"/>
</dbReference>